<reference evidence="2 3" key="1">
    <citation type="submission" date="2020-08" db="EMBL/GenBank/DDBJ databases">
        <title>Genomic Encyclopedia of Type Strains, Phase IV (KMG-IV): sequencing the most valuable type-strain genomes for metagenomic binning, comparative biology and taxonomic classification.</title>
        <authorList>
            <person name="Goeker M."/>
        </authorList>
    </citation>
    <scope>NUCLEOTIDE SEQUENCE [LARGE SCALE GENOMIC DNA]</scope>
    <source>
        <strain evidence="2 3">DSM 103336</strain>
    </source>
</reference>
<name>A0A7W9BQL4_9SPHN</name>
<dbReference type="Pfam" id="PF02498">
    <property type="entry name" value="Bro-N"/>
    <property type="match status" value="1"/>
</dbReference>
<dbReference type="PANTHER" id="PTHR36180:SF2">
    <property type="entry name" value="BRO FAMILY PROTEIN"/>
    <property type="match status" value="1"/>
</dbReference>
<dbReference type="InterPro" id="IPR003497">
    <property type="entry name" value="BRO_N_domain"/>
</dbReference>
<evidence type="ECO:0000259" key="1">
    <source>
        <dbReference type="PROSITE" id="PS51750"/>
    </source>
</evidence>
<dbReference type="InterPro" id="IPR005039">
    <property type="entry name" value="Ant_C"/>
</dbReference>
<dbReference type="Proteomes" id="UP000546701">
    <property type="component" value="Unassembled WGS sequence"/>
</dbReference>
<dbReference type="EMBL" id="JACIJR010000002">
    <property type="protein sequence ID" value="MBB5728295.1"/>
    <property type="molecule type" value="Genomic_DNA"/>
</dbReference>
<feature type="domain" description="Bro-N" evidence="1">
    <location>
        <begin position="1"/>
        <end position="109"/>
    </location>
</feature>
<evidence type="ECO:0000313" key="3">
    <source>
        <dbReference type="Proteomes" id="UP000546701"/>
    </source>
</evidence>
<accession>A0A7W9BQL4</accession>
<dbReference type="OrthoDB" id="9808959at2"/>
<evidence type="ECO:0000313" key="2">
    <source>
        <dbReference type="EMBL" id="MBB5728295.1"/>
    </source>
</evidence>
<dbReference type="RefSeq" id="WP_157177289.1">
    <property type="nucleotide sequence ID" value="NZ_BMJP01000001.1"/>
</dbReference>
<proteinExistence type="predicted"/>
<gene>
    <name evidence="2" type="ORF">FHS99_000765</name>
</gene>
<dbReference type="AlphaFoldDB" id="A0A7W9BQL4"/>
<dbReference type="GO" id="GO:0003677">
    <property type="term" value="F:DNA binding"/>
    <property type="evidence" value="ECO:0007669"/>
    <property type="project" value="InterPro"/>
</dbReference>
<dbReference type="Pfam" id="PF03374">
    <property type="entry name" value="ANT"/>
    <property type="match status" value="1"/>
</dbReference>
<protein>
    <submittedName>
        <fullName evidence="2">Prophage antirepressor-like protein</fullName>
    </submittedName>
</protein>
<dbReference type="PANTHER" id="PTHR36180">
    <property type="entry name" value="DNA-BINDING PROTEIN-RELATED-RELATED"/>
    <property type="match status" value="1"/>
</dbReference>
<organism evidence="2 3">
    <name type="scientific">Sphingomonas prati</name>
    <dbReference type="NCBI Taxonomy" id="1843237"/>
    <lineage>
        <taxon>Bacteria</taxon>
        <taxon>Pseudomonadati</taxon>
        <taxon>Pseudomonadota</taxon>
        <taxon>Alphaproteobacteria</taxon>
        <taxon>Sphingomonadales</taxon>
        <taxon>Sphingomonadaceae</taxon>
        <taxon>Sphingomonas</taxon>
    </lineage>
</organism>
<comment type="caution">
    <text evidence="2">The sequence shown here is derived from an EMBL/GenBank/DDBJ whole genome shotgun (WGS) entry which is preliminary data.</text>
</comment>
<sequence length="252" mass="27540">MPNSNLIPFSFGDQPVRVIDQNGDPWFMLADVCAVLGMGNPSQAATRLDDDEKDTLTNDEGIAGPQVQAFTIINESGLWSLVLTSRKPEAKAFKKWITSEVIPAIRKTGSFGVVDPMAALNDPAAMRGILLSYTEKVLELQGEVEEMRPQVQALERIAISDGSLCVTDAAKTLQVQPKALFAFLRSHGWIYTRAGSNESIAYQIQLQRGLLEHKTTVVSRSDGSEKTITQVRVTPKGLIRLAKEFPPIAMAA</sequence>
<dbReference type="PROSITE" id="PS51750">
    <property type="entry name" value="BRO_N"/>
    <property type="match status" value="1"/>
</dbReference>
<dbReference type="SMART" id="SM01040">
    <property type="entry name" value="Bro-N"/>
    <property type="match status" value="1"/>
</dbReference>
<keyword evidence="3" id="KW-1185">Reference proteome</keyword>